<dbReference type="InterPro" id="IPR030400">
    <property type="entry name" value="Sedolisin_dom"/>
</dbReference>
<feature type="binding site" evidence="1">
    <location>
        <position position="188"/>
    </location>
    <ligand>
        <name>Ca(2+)</name>
        <dbReference type="ChEBI" id="CHEBI:29108"/>
    </ligand>
</feature>
<evidence type="ECO:0000313" key="3">
    <source>
        <dbReference type="EMBL" id="KAJ3747939.1"/>
    </source>
</evidence>
<dbReference type="InterPro" id="IPR050819">
    <property type="entry name" value="Tripeptidyl-peptidase_I"/>
</dbReference>
<evidence type="ECO:0000313" key="4">
    <source>
        <dbReference type="Proteomes" id="UP001142393"/>
    </source>
</evidence>
<keyword evidence="4" id="KW-1185">Reference proteome</keyword>
<name>A0A9W8U0L2_9AGAR</name>
<comment type="cofactor">
    <cofactor evidence="1">
        <name>Ca(2+)</name>
        <dbReference type="ChEBI" id="CHEBI:29108"/>
    </cofactor>
    <text evidence="1">Binds 1 Ca(2+) ion per subunit.</text>
</comment>
<dbReference type="GO" id="GO:0006508">
    <property type="term" value="P:proteolysis"/>
    <property type="evidence" value="ECO:0007669"/>
    <property type="project" value="InterPro"/>
</dbReference>
<feature type="binding site" evidence="1">
    <location>
        <position position="208"/>
    </location>
    <ligand>
        <name>Ca(2+)</name>
        <dbReference type="ChEBI" id="CHEBI:29108"/>
    </ligand>
</feature>
<evidence type="ECO:0000256" key="1">
    <source>
        <dbReference type="PROSITE-ProRule" id="PRU01032"/>
    </source>
</evidence>
<dbReference type="GO" id="GO:0008240">
    <property type="term" value="F:tripeptidyl-peptidase activity"/>
    <property type="evidence" value="ECO:0007669"/>
    <property type="project" value="TreeGrafter"/>
</dbReference>
<feature type="binding site" evidence="1">
    <location>
        <position position="206"/>
    </location>
    <ligand>
        <name>Ca(2+)</name>
        <dbReference type="ChEBI" id="CHEBI:29108"/>
    </ligand>
</feature>
<organism evidence="3 4">
    <name type="scientific">Lentinula detonsa</name>
    <dbReference type="NCBI Taxonomy" id="2804962"/>
    <lineage>
        <taxon>Eukaryota</taxon>
        <taxon>Fungi</taxon>
        <taxon>Dikarya</taxon>
        <taxon>Basidiomycota</taxon>
        <taxon>Agaricomycotina</taxon>
        <taxon>Agaricomycetes</taxon>
        <taxon>Agaricomycetidae</taxon>
        <taxon>Agaricales</taxon>
        <taxon>Marasmiineae</taxon>
        <taxon>Omphalotaceae</taxon>
        <taxon>Lentinula</taxon>
    </lineage>
</organism>
<sequence>MVRFLSYTALPFRLAFSVTSGAPSRRSMAVLDQRELPDYFAHAGKDSGMSVASVGKETSAELSGGGFSDLFPRPSYQNTSVATYLSTLGDTHGGKFSPNGRAFPDVAAQGFDEFLTTFVLSCICQRYIVLQSHLCVIALINDRRVSAGKSPLGFLNPLYVFLLLATSALRNTSSASSLYLNPGAFFDITTGSNPGCGTHGFSAGVGWDPVTGLGTPNFAALLAAAGA</sequence>
<dbReference type="Gene3D" id="3.40.50.200">
    <property type="entry name" value="Peptidase S8/S53 domain"/>
    <property type="match status" value="1"/>
</dbReference>
<proteinExistence type="predicted"/>
<keyword evidence="1" id="KW-0479">Metal-binding</keyword>
<comment type="caution">
    <text evidence="1">Lacks conserved residue(s) required for the propagation of feature annotation.</text>
</comment>
<dbReference type="PROSITE" id="PS51695">
    <property type="entry name" value="SEDOLISIN"/>
    <property type="match status" value="1"/>
</dbReference>
<comment type="caution">
    <text evidence="3">The sequence shown here is derived from an EMBL/GenBank/DDBJ whole genome shotgun (WGS) entry which is preliminary data.</text>
</comment>
<dbReference type="EMBL" id="JANVFU010000003">
    <property type="protein sequence ID" value="KAJ3747939.1"/>
    <property type="molecule type" value="Genomic_DNA"/>
</dbReference>
<dbReference type="Proteomes" id="UP001142393">
    <property type="component" value="Unassembled WGS sequence"/>
</dbReference>
<dbReference type="GO" id="GO:0046872">
    <property type="term" value="F:metal ion binding"/>
    <property type="evidence" value="ECO:0007669"/>
    <property type="project" value="UniProtKB-UniRule"/>
</dbReference>
<keyword evidence="1" id="KW-0106">Calcium</keyword>
<feature type="domain" description="Peptidase S53" evidence="2">
    <location>
        <begin position="1"/>
        <end position="227"/>
    </location>
</feature>
<dbReference type="GO" id="GO:0004252">
    <property type="term" value="F:serine-type endopeptidase activity"/>
    <property type="evidence" value="ECO:0007669"/>
    <property type="project" value="InterPro"/>
</dbReference>
<gene>
    <name evidence="3" type="ORF">DFH05DRAFT_1522316</name>
</gene>
<reference evidence="3 4" key="1">
    <citation type="journal article" date="2023" name="Proc. Natl. Acad. Sci. U.S.A.">
        <title>A global phylogenomic analysis of the shiitake genus Lentinula.</title>
        <authorList>
            <person name="Sierra-Patev S."/>
            <person name="Min B."/>
            <person name="Naranjo-Ortiz M."/>
            <person name="Looney B."/>
            <person name="Konkel Z."/>
            <person name="Slot J.C."/>
            <person name="Sakamoto Y."/>
            <person name="Steenwyk J.L."/>
            <person name="Rokas A."/>
            <person name="Carro J."/>
            <person name="Camarero S."/>
            <person name="Ferreira P."/>
            <person name="Molpeceres G."/>
            <person name="Ruiz-Duenas F.J."/>
            <person name="Serrano A."/>
            <person name="Henrissat B."/>
            <person name="Drula E."/>
            <person name="Hughes K.W."/>
            <person name="Mata J.L."/>
            <person name="Ishikawa N.K."/>
            <person name="Vargas-Isla R."/>
            <person name="Ushijima S."/>
            <person name="Smith C.A."/>
            <person name="Donoghue J."/>
            <person name="Ahrendt S."/>
            <person name="Andreopoulos W."/>
            <person name="He G."/>
            <person name="LaButti K."/>
            <person name="Lipzen A."/>
            <person name="Ng V."/>
            <person name="Riley R."/>
            <person name="Sandor L."/>
            <person name="Barry K."/>
            <person name="Martinez A.T."/>
            <person name="Xiao Y."/>
            <person name="Gibbons J.G."/>
            <person name="Terashima K."/>
            <person name="Grigoriev I.V."/>
            <person name="Hibbett D."/>
        </authorList>
    </citation>
    <scope>NUCLEOTIDE SEQUENCE [LARGE SCALE GENOMIC DNA]</scope>
    <source>
        <strain evidence="3 4">TFB7810</strain>
    </source>
</reference>
<protein>
    <submittedName>
        <fullName evidence="3">Peptidase S8/S53 domain-containing protein</fullName>
    </submittedName>
</protein>
<dbReference type="InterPro" id="IPR036852">
    <property type="entry name" value="Peptidase_S8/S53_dom_sf"/>
</dbReference>
<dbReference type="PANTHER" id="PTHR14218:SF15">
    <property type="entry name" value="TRIPEPTIDYL-PEPTIDASE 1"/>
    <property type="match status" value="1"/>
</dbReference>
<dbReference type="PANTHER" id="PTHR14218">
    <property type="entry name" value="PROTEASE S8 TRIPEPTIDYL PEPTIDASE I CLN2"/>
    <property type="match status" value="1"/>
</dbReference>
<dbReference type="SUPFAM" id="SSF52743">
    <property type="entry name" value="Subtilisin-like"/>
    <property type="match status" value="1"/>
</dbReference>
<feature type="binding site" evidence="1">
    <location>
        <position position="187"/>
    </location>
    <ligand>
        <name>Ca(2+)</name>
        <dbReference type="ChEBI" id="CHEBI:29108"/>
    </ligand>
</feature>
<dbReference type="AlphaFoldDB" id="A0A9W8U0L2"/>
<evidence type="ECO:0000259" key="2">
    <source>
        <dbReference type="PROSITE" id="PS51695"/>
    </source>
</evidence>
<accession>A0A9W8U0L2</accession>